<dbReference type="AlphaFoldDB" id="A0AA86QSK0"/>
<dbReference type="EMBL" id="CATOUU010000906">
    <property type="protein sequence ID" value="CAI9958474.1"/>
    <property type="molecule type" value="Genomic_DNA"/>
</dbReference>
<feature type="transmembrane region" description="Helical" evidence="1">
    <location>
        <begin position="35"/>
        <end position="55"/>
    </location>
</feature>
<dbReference type="EMBL" id="CAXDID020000061">
    <property type="protein sequence ID" value="CAL6010271.1"/>
    <property type="molecule type" value="Genomic_DNA"/>
</dbReference>
<reference evidence="3 4" key="2">
    <citation type="submission" date="2024-07" db="EMBL/GenBank/DDBJ databases">
        <authorList>
            <person name="Akdeniz Z."/>
        </authorList>
    </citation>
    <scope>NUCLEOTIDE SEQUENCE [LARGE SCALE GENOMIC DNA]</scope>
</reference>
<name>A0AA86QSK0_9EUKA</name>
<protein>
    <submittedName>
        <fullName evidence="3">Hypothetical_protein</fullName>
    </submittedName>
</protein>
<evidence type="ECO:0000256" key="1">
    <source>
        <dbReference type="SAM" id="Phobius"/>
    </source>
</evidence>
<evidence type="ECO:0000313" key="2">
    <source>
        <dbReference type="EMBL" id="CAI9958474.1"/>
    </source>
</evidence>
<dbReference type="Proteomes" id="UP001642409">
    <property type="component" value="Unassembled WGS sequence"/>
</dbReference>
<keyword evidence="1" id="KW-0472">Membrane</keyword>
<keyword evidence="1" id="KW-1133">Transmembrane helix</keyword>
<organism evidence="2">
    <name type="scientific">Hexamita inflata</name>
    <dbReference type="NCBI Taxonomy" id="28002"/>
    <lineage>
        <taxon>Eukaryota</taxon>
        <taxon>Metamonada</taxon>
        <taxon>Diplomonadida</taxon>
        <taxon>Hexamitidae</taxon>
        <taxon>Hexamitinae</taxon>
        <taxon>Hexamita</taxon>
    </lineage>
</organism>
<reference evidence="2" key="1">
    <citation type="submission" date="2023-06" db="EMBL/GenBank/DDBJ databases">
        <authorList>
            <person name="Kurt Z."/>
        </authorList>
    </citation>
    <scope>NUCLEOTIDE SEQUENCE</scope>
</reference>
<accession>A0AA86QSK0</accession>
<sequence length="172" mass="20411">MPIPTKQIKVQRVFNVCFNAKNVRNPQRTLEMKRWVALLIAIWIISFSAFFPVGADEFDRQNRRYCLYRHLLSHFAHKSHFRSRLARMGLYRLFSYMQSTNFLQYPLISGQQTHLPFNSPYFVCKRLIGIIDVVAQNFIYIYKQSQSAPARTRKRATTTNAAERKKIQLKFE</sequence>
<proteinExistence type="predicted"/>
<keyword evidence="4" id="KW-1185">Reference proteome</keyword>
<evidence type="ECO:0000313" key="4">
    <source>
        <dbReference type="Proteomes" id="UP001642409"/>
    </source>
</evidence>
<gene>
    <name evidence="3" type="ORF">HINF_LOCUS22003</name>
    <name evidence="2" type="ORF">HINF_LOCUS46119</name>
</gene>
<evidence type="ECO:0000313" key="3">
    <source>
        <dbReference type="EMBL" id="CAL6010271.1"/>
    </source>
</evidence>
<keyword evidence="1" id="KW-0812">Transmembrane</keyword>
<comment type="caution">
    <text evidence="2">The sequence shown here is derived from an EMBL/GenBank/DDBJ whole genome shotgun (WGS) entry which is preliminary data.</text>
</comment>